<dbReference type="Proteomes" id="UP001152795">
    <property type="component" value="Unassembled WGS sequence"/>
</dbReference>
<dbReference type="InterPro" id="IPR027850">
    <property type="entry name" value="DUF4504"/>
</dbReference>
<dbReference type="PANTHER" id="PTHR31366:SF2">
    <property type="entry name" value="UPF0739 PROTEIN C1ORF74"/>
    <property type="match status" value="1"/>
</dbReference>
<dbReference type="EMBL" id="CACRXK020009816">
    <property type="protein sequence ID" value="CAB4018022.1"/>
    <property type="molecule type" value="Genomic_DNA"/>
</dbReference>
<dbReference type="OrthoDB" id="10056365at2759"/>
<dbReference type="AlphaFoldDB" id="A0A6S7JN63"/>
<proteinExistence type="inferred from homology"/>
<comment type="similarity">
    <text evidence="1">Belongs to the UPF0739 family.</text>
</comment>
<dbReference type="PANTHER" id="PTHR31366">
    <property type="entry name" value="UPF0739 PROTEIN C1ORF74"/>
    <property type="match status" value="1"/>
</dbReference>
<comment type="caution">
    <text evidence="2">The sequence shown here is derived from an EMBL/GenBank/DDBJ whole genome shotgun (WGS) entry which is preliminary data.</text>
</comment>
<dbReference type="Pfam" id="PF14953">
    <property type="entry name" value="DUF4504"/>
    <property type="match status" value="1"/>
</dbReference>
<evidence type="ECO:0000313" key="2">
    <source>
        <dbReference type="EMBL" id="CAB4018022.1"/>
    </source>
</evidence>
<evidence type="ECO:0000313" key="3">
    <source>
        <dbReference type="Proteomes" id="UP001152795"/>
    </source>
</evidence>
<sequence length="268" mass="31176">MAESGGFREKQCFDIFTGILGRKLAVKHWKEIYLCILAVDCGLKTSYLVDQCCLKPAQMDKLVTNLRCEKFISRGDLHTVVIYGDIFVLQREKMLNYLNCMLNQRCVCFVDISQSLSEPKILNSDEIFWTSIKRFCLEFNDFVQHCKTDTQYMPRTFEFEDKILHPCTVFGVILGYPVLYWLTKESEMNCLSQIDLSVYSSEIALESWQGKNEDFVTVCSFSFPGNLTAYCEKYIESWRNNVTTISQKQTMLVHRIMCKQVRLPVVIL</sequence>
<accession>A0A6S7JN63</accession>
<keyword evidence="3" id="KW-1185">Reference proteome</keyword>
<protein>
    <submittedName>
        <fullName evidence="2">Uncharacterized protein</fullName>
    </submittedName>
</protein>
<organism evidence="2 3">
    <name type="scientific">Paramuricea clavata</name>
    <name type="common">Red gorgonian</name>
    <name type="synonym">Violescent sea-whip</name>
    <dbReference type="NCBI Taxonomy" id="317549"/>
    <lineage>
        <taxon>Eukaryota</taxon>
        <taxon>Metazoa</taxon>
        <taxon>Cnidaria</taxon>
        <taxon>Anthozoa</taxon>
        <taxon>Octocorallia</taxon>
        <taxon>Malacalcyonacea</taxon>
        <taxon>Plexauridae</taxon>
        <taxon>Paramuricea</taxon>
    </lineage>
</organism>
<evidence type="ECO:0000256" key="1">
    <source>
        <dbReference type="ARBA" id="ARBA00007065"/>
    </source>
</evidence>
<reference evidence="2" key="1">
    <citation type="submission" date="2020-04" db="EMBL/GenBank/DDBJ databases">
        <authorList>
            <person name="Alioto T."/>
            <person name="Alioto T."/>
            <person name="Gomez Garrido J."/>
        </authorList>
    </citation>
    <scope>NUCLEOTIDE SEQUENCE</scope>
    <source>
        <strain evidence="2">A484AB</strain>
    </source>
</reference>
<gene>
    <name evidence="2" type="ORF">PACLA_8A033075</name>
</gene>
<name>A0A6S7JN63_PARCT</name>